<dbReference type="PROSITE" id="PS00108">
    <property type="entry name" value="PROTEIN_KINASE_ST"/>
    <property type="match status" value="1"/>
</dbReference>
<dbReference type="Gene3D" id="1.25.40.20">
    <property type="entry name" value="Ankyrin repeat-containing domain"/>
    <property type="match status" value="3"/>
</dbReference>
<dbReference type="SMART" id="SM00364">
    <property type="entry name" value="LRR_BAC"/>
    <property type="match status" value="8"/>
</dbReference>
<dbReference type="SUPFAM" id="SSF52058">
    <property type="entry name" value="L domain-like"/>
    <property type="match status" value="1"/>
</dbReference>
<evidence type="ECO:0000256" key="10">
    <source>
        <dbReference type="ARBA" id="ARBA00023043"/>
    </source>
</evidence>
<evidence type="ECO:0000259" key="18">
    <source>
        <dbReference type="PROSITE" id="PS51424"/>
    </source>
</evidence>
<dbReference type="PROSITE" id="PS51450">
    <property type="entry name" value="LRR"/>
    <property type="match status" value="6"/>
</dbReference>
<dbReference type="EMBL" id="CAHIKZ030004617">
    <property type="protein sequence ID" value="CAE1312966.1"/>
    <property type="molecule type" value="Genomic_DNA"/>
</dbReference>
<dbReference type="SMART" id="SM00248">
    <property type="entry name" value="ANK"/>
    <property type="match status" value="8"/>
</dbReference>
<evidence type="ECO:0000256" key="12">
    <source>
        <dbReference type="ARBA" id="ARBA00048679"/>
    </source>
</evidence>
<evidence type="ECO:0000256" key="3">
    <source>
        <dbReference type="ARBA" id="ARBA00022527"/>
    </source>
</evidence>
<feature type="transmembrane region" description="Helical" evidence="16">
    <location>
        <begin position="310"/>
        <end position="334"/>
    </location>
</feature>
<feature type="domain" description="Roc" evidence="18">
    <location>
        <begin position="1563"/>
        <end position="1774"/>
    </location>
</feature>
<dbReference type="InterPro" id="IPR020859">
    <property type="entry name" value="ROC"/>
</dbReference>
<comment type="catalytic activity">
    <reaction evidence="12">
        <text>L-seryl-[protein] + ATP = O-phospho-L-seryl-[protein] + ADP + H(+)</text>
        <dbReference type="Rhea" id="RHEA:17989"/>
        <dbReference type="Rhea" id="RHEA-COMP:9863"/>
        <dbReference type="Rhea" id="RHEA-COMP:11604"/>
        <dbReference type="ChEBI" id="CHEBI:15378"/>
        <dbReference type="ChEBI" id="CHEBI:29999"/>
        <dbReference type="ChEBI" id="CHEBI:30616"/>
        <dbReference type="ChEBI" id="CHEBI:83421"/>
        <dbReference type="ChEBI" id="CHEBI:456216"/>
        <dbReference type="EC" id="2.7.11.1"/>
    </reaction>
</comment>
<dbReference type="GO" id="GO:0009966">
    <property type="term" value="P:regulation of signal transduction"/>
    <property type="evidence" value="ECO:0007669"/>
    <property type="project" value="UniProtKB-ARBA"/>
</dbReference>
<comment type="cofactor">
    <cofactor evidence="1">
        <name>Mg(2+)</name>
        <dbReference type="ChEBI" id="CHEBI:18420"/>
    </cofactor>
</comment>
<dbReference type="EC" id="2.7.11.1" evidence="2"/>
<dbReference type="InterPro" id="IPR032675">
    <property type="entry name" value="LRR_dom_sf"/>
</dbReference>
<feature type="transmembrane region" description="Helical" evidence="16">
    <location>
        <begin position="340"/>
        <end position="361"/>
    </location>
</feature>
<dbReference type="InterPro" id="IPR032171">
    <property type="entry name" value="COR-A"/>
</dbReference>
<dbReference type="Gene3D" id="3.80.10.10">
    <property type="entry name" value="Ribonuclease Inhibitor"/>
    <property type="match status" value="3"/>
</dbReference>
<gene>
    <name evidence="19" type="ORF">SPHA_64107</name>
</gene>
<dbReference type="Gene3D" id="3.30.70.1390">
    <property type="entry name" value="ROC domain from the Parkinson's disease-associated leucine-rich repeat kinase 2"/>
    <property type="match status" value="1"/>
</dbReference>
<dbReference type="GO" id="GO:0005525">
    <property type="term" value="F:GTP binding"/>
    <property type="evidence" value="ECO:0007669"/>
    <property type="project" value="UniProtKB-KW"/>
</dbReference>
<evidence type="ECO:0000256" key="14">
    <source>
        <dbReference type="PROSITE-ProRule" id="PRU10141"/>
    </source>
</evidence>
<evidence type="ECO:0000313" key="20">
    <source>
        <dbReference type="Proteomes" id="UP000597762"/>
    </source>
</evidence>
<dbReference type="InterPro" id="IPR000719">
    <property type="entry name" value="Prot_kinase_dom"/>
</dbReference>
<dbReference type="Pfam" id="PF00023">
    <property type="entry name" value="Ank"/>
    <property type="match status" value="1"/>
</dbReference>
<feature type="transmembrane region" description="Helical" evidence="16">
    <location>
        <begin position="200"/>
        <end position="219"/>
    </location>
</feature>
<dbReference type="Pfam" id="PF00069">
    <property type="entry name" value="Pkinase"/>
    <property type="match status" value="1"/>
</dbReference>
<dbReference type="InterPro" id="IPR008271">
    <property type="entry name" value="Ser/Thr_kinase_AS"/>
</dbReference>
<keyword evidence="10 13" id="KW-0040">ANK repeat</keyword>
<keyword evidence="6" id="KW-0677">Repeat</keyword>
<evidence type="ECO:0000256" key="5">
    <source>
        <dbReference type="ARBA" id="ARBA00022679"/>
    </source>
</evidence>
<dbReference type="InterPro" id="IPR036770">
    <property type="entry name" value="Ankyrin_rpt-contain_sf"/>
</dbReference>
<dbReference type="SUPFAM" id="SSF48403">
    <property type="entry name" value="Ankyrin repeat"/>
    <property type="match status" value="2"/>
</dbReference>
<dbReference type="SUPFAM" id="SSF52540">
    <property type="entry name" value="P-loop containing nucleoside triphosphate hydrolases"/>
    <property type="match status" value="1"/>
</dbReference>
<keyword evidence="5" id="KW-0808">Transferase</keyword>
<organism evidence="19 20">
    <name type="scientific">Acanthosepion pharaonis</name>
    <name type="common">Pharaoh cuttlefish</name>
    <name type="synonym">Sepia pharaonis</name>
    <dbReference type="NCBI Taxonomy" id="158019"/>
    <lineage>
        <taxon>Eukaryota</taxon>
        <taxon>Metazoa</taxon>
        <taxon>Spiralia</taxon>
        <taxon>Lophotrochozoa</taxon>
        <taxon>Mollusca</taxon>
        <taxon>Cephalopoda</taxon>
        <taxon>Coleoidea</taxon>
        <taxon>Decapodiformes</taxon>
        <taxon>Sepiida</taxon>
        <taxon>Sepiina</taxon>
        <taxon>Sepiidae</taxon>
        <taxon>Acanthosepion</taxon>
    </lineage>
</organism>
<keyword evidence="16" id="KW-0472">Membrane</keyword>
<evidence type="ECO:0000256" key="11">
    <source>
        <dbReference type="ARBA" id="ARBA00047899"/>
    </source>
</evidence>
<dbReference type="Proteomes" id="UP000597762">
    <property type="component" value="Unassembled WGS sequence"/>
</dbReference>
<feature type="repeat" description="ANK" evidence="13">
    <location>
        <begin position="925"/>
        <end position="957"/>
    </location>
</feature>
<dbReference type="Pfam" id="PF12796">
    <property type="entry name" value="Ank_2"/>
    <property type="match status" value="2"/>
</dbReference>
<keyword evidence="3" id="KW-0723">Serine/threonine-protein kinase</keyword>
<keyword evidence="16" id="KW-0812">Transmembrane</keyword>
<dbReference type="PROSITE" id="PS51424">
    <property type="entry name" value="ROC"/>
    <property type="match status" value="1"/>
</dbReference>
<feature type="transmembrane region" description="Helical" evidence="16">
    <location>
        <begin position="281"/>
        <end position="303"/>
    </location>
</feature>
<dbReference type="PROSITE" id="PS00107">
    <property type="entry name" value="PROTEIN_KINASE_ATP"/>
    <property type="match status" value="1"/>
</dbReference>
<evidence type="ECO:0000256" key="6">
    <source>
        <dbReference type="ARBA" id="ARBA00022737"/>
    </source>
</evidence>
<comment type="caution">
    <text evidence="19">The sequence shown here is derived from an EMBL/GenBank/DDBJ whole genome shotgun (WGS) entry which is preliminary data.</text>
</comment>
<dbReference type="Pfam" id="PF08477">
    <property type="entry name" value="Roc"/>
    <property type="match status" value="1"/>
</dbReference>
<keyword evidence="7 14" id="KW-0547">Nucleotide-binding</keyword>
<evidence type="ECO:0000256" key="13">
    <source>
        <dbReference type="PROSITE-ProRule" id="PRU00023"/>
    </source>
</evidence>
<dbReference type="GO" id="GO:0005737">
    <property type="term" value="C:cytoplasm"/>
    <property type="evidence" value="ECO:0007669"/>
    <property type="project" value="UniProtKB-ARBA"/>
</dbReference>
<dbReference type="InterPro" id="IPR003591">
    <property type="entry name" value="Leu-rich_rpt_typical-subtyp"/>
</dbReference>
<dbReference type="InterPro" id="IPR011009">
    <property type="entry name" value="Kinase-like_dom_sf"/>
</dbReference>
<name>A0A812E0K5_ACAPH</name>
<feature type="transmembrane region" description="Helical" evidence="16">
    <location>
        <begin position="145"/>
        <end position="169"/>
    </location>
</feature>
<feature type="region of interest" description="Disordered" evidence="15">
    <location>
        <begin position="1444"/>
        <end position="1465"/>
    </location>
</feature>
<dbReference type="OrthoDB" id="10252328at2759"/>
<dbReference type="InterPro" id="IPR002110">
    <property type="entry name" value="Ankyrin_rpt"/>
</dbReference>
<keyword evidence="20" id="KW-1185">Reference proteome</keyword>
<evidence type="ECO:0000256" key="8">
    <source>
        <dbReference type="ARBA" id="ARBA00022777"/>
    </source>
</evidence>
<feature type="transmembrane region" description="Helical" evidence="16">
    <location>
        <begin position="566"/>
        <end position="585"/>
    </location>
</feature>
<dbReference type="Pfam" id="PF16095">
    <property type="entry name" value="COR-A"/>
    <property type="match status" value="1"/>
</dbReference>
<accession>A0A812E0K5</accession>
<protein>
    <recommendedName>
        <fullName evidence="2">non-specific serine/threonine protein kinase</fullName>
        <ecNumber evidence="2">2.7.11.1</ecNumber>
    </recommendedName>
</protein>
<feature type="domain" description="Protein kinase" evidence="17">
    <location>
        <begin position="2386"/>
        <end position="2674"/>
    </location>
</feature>
<feature type="binding site" evidence="14">
    <location>
        <position position="2422"/>
    </location>
    <ligand>
        <name>ATP</name>
        <dbReference type="ChEBI" id="CHEBI:30616"/>
    </ligand>
</feature>
<dbReference type="Gene3D" id="1.10.510.10">
    <property type="entry name" value="Transferase(Phosphotransferase) domain 1"/>
    <property type="match status" value="1"/>
</dbReference>
<evidence type="ECO:0000256" key="16">
    <source>
        <dbReference type="SAM" id="Phobius"/>
    </source>
</evidence>
<dbReference type="PROSITE" id="PS50297">
    <property type="entry name" value="ANK_REP_REGION"/>
    <property type="match status" value="4"/>
</dbReference>
<dbReference type="PANTHER" id="PTHR24198:SF169">
    <property type="entry name" value="NON-SPECIFIC SERINE_THREONINE PROTEIN KINASE"/>
    <property type="match status" value="1"/>
</dbReference>
<comment type="catalytic activity">
    <reaction evidence="11">
        <text>L-threonyl-[protein] + ATP = O-phospho-L-threonyl-[protein] + ADP + H(+)</text>
        <dbReference type="Rhea" id="RHEA:46608"/>
        <dbReference type="Rhea" id="RHEA-COMP:11060"/>
        <dbReference type="Rhea" id="RHEA-COMP:11605"/>
        <dbReference type="ChEBI" id="CHEBI:15378"/>
        <dbReference type="ChEBI" id="CHEBI:30013"/>
        <dbReference type="ChEBI" id="CHEBI:30616"/>
        <dbReference type="ChEBI" id="CHEBI:61977"/>
        <dbReference type="ChEBI" id="CHEBI:456216"/>
        <dbReference type="EC" id="2.7.11.1"/>
    </reaction>
</comment>
<evidence type="ECO:0000256" key="4">
    <source>
        <dbReference type="ARBA" id="ARBA00022614"/>
    </source>
</evidence>
<dbReference type="GO" id="GO:0005524">
    <property type="term" value="F:ATP binding"/>
    <property type="evidence" value="ECO:0007669"/>
    <property type="project" value="UniProtKB-UniRule"/>
</dbReference>
<dbReference type="SUPFAM" id="SSF56112">
    <property type="entry name" value="Protein kinase-like (PK-like)"/>
    <property type="match status" value="1"/>
</dbReference>
<evidence type="ECO:0000313" key="19">
    <source>
        <dbReference type="EMBL" id="CAE1312966.1"/>
    </source>
</evidence>
<dbReference type="Pfam" id="PF13855">
    <property type="entry name" value="LRR_8"/>
    <property type="match status" value="3"/>
</dbReference>
<keyword evidence="9 14" id="KW-0067">ATP-binding</keyword>
<evidence type="ECO:0000256" key="9">
    <source>
        <dbReference type="ARBA" id="ARBA00022840"/>
    </source>
</evidence>
<feature type="repeat" description="ANK" evidence="13">
    <location>
        <begin position="802"/>
        <end position="824"/>
    </location>
</feature>
<dbReference type="SMART" id="SM00220">
    <property type="entry name" value="S_TKc"/>
    <property type="match status" value="1"/>
</dbReference>
<evidence type="ECO:0000256" key="2">
    <source>
        <dbReference type="ARBA" id="ARBA00012513"/>
    </source>
</evidence>
<evidence type="ECO:0000256" key="15">
    <source>
        <dbReference type="SAM" id="MobiDB-lite"/>
    </source>
</evidence>
<reference evidence="19" key="1">
    <citation type="submission" date="2021-01" db="EMBL/GenBank/DDBJ databases">
        <authorList>
            <person name="Li R."/>
            <person name="Bekaert M."/>
        </authorList>
    </citation>
    <scope>NUCLEOTIDE SEQUENCE</scope>
    <source>
        <strain evidence="19">Farmed</strain>
    </source>
</reference>
<feature type="transmembrane region" description="Helical" evidence="16">
    <location>
        <begin position="105"/>
        <end position="138"/>
    </location>
</feature>
<evidence type="ECO:0000259" key="17">
    <source>
        <dbReference type="PROSITE" id="PS50011"/>
    </source>
</evidence>
<feature type="transmembrane region" description="Helical" evidence="16">
    <location>
        <begin position="175"/>
        <end position="193"/>
    </location>
</feature>
<proteinExistence type="predicted"/>
<dbReference type="PROSITE" id="PS50011">
    <property type="entry name" value="PROTEIN_KINASE_DOM"/>
    <property type="match status" value="1"/>
</dbReference>
<dbReference type="SMART" id="SM00369">
    <property type="entry name" value="LRR_TYP"/>
    <property type="match status" value="8"/>
</dbReference>
<feature type="repeat" description="ANK" evidence="13">
    <location>
        <begin position="418"/>
        <end position="450"/>
    </location>
</feature>
<keyword evidence="16" id="KW-1133">Transmembrane helix</keyword>
<evidence type="ECO:0000256" key="1">
    <source>
        <dbReference type="ARBA" id="ARBA00001946"/>
    </source>
</evidence>
<dbReference type="PANTHER" id="PTHR24198">
    <property type="entry name" value="ANKYRIN REPEAT AND PROTEIN KINASE DOMAIN-CONTAINING PROTEIN"/>
    <property type="match status" value="1"/>
</dbReference>
<evidence type="ECO:0000256" key="7">
    <source>
        <dbReference type="ARBA" id="ARBA00022741"/>
    </source>
</evidence>
<dbReference type="Gene3D" id="3.40.50.300">
    <property type="entry name" value="P-loop containing nucleotide triphosphate hydrolases"/>
    <property type="match status" value="1"/>
</dbReference>
<feature type="repeat" description="ANK" evidence="13">
    <location>
        <begin position="454"/>
        <end position="486"/>
    </location>
</feature>
<dbReference type="InterPro" id="IPR001611">
    <property type="entry name" value="Leu-rich_rpt"/>
</dbReference>
<dbReference type="InterPro" id="IPR027417">
    <property type="entry name" value="P-loop_NTPase"/>
</dbReference>
<dbReference type="GO" id="GO:0004674">
    <property type="term" value="F:protein serine/threonine kinase activity"/>
    <property type="evidence" value="ECO:0007669"/>
    <property type="project" value="UniProtKB-KW"/>
</dbReference>
<dbReference type="InterPro" id="IPR017441">
    <property type="entry name" value="Protein_kinase_ATP_BS"/>
</dbReference>
<dbReference type="PROSITE" id="PS50088">
    <property type="entry name" value="ANK_REPEAT"/>
    <property type="match status" value="4"/>
</dbReference>
<sequence length="2747" mass="308797">MIISISIYIHIIYHILFIYLSIYIYLYIYIYIYLSIYLYLVIAKLFETFSFCLARLSFCLARLSFCLARLSFCLARLSFCLARLSFCLARLSFCLARLSLVCLSFAFACLSFALLVCACLSALLVCLLPCSFVFLPAFLLARLSFCLLVCLPCSFVSLVFLLPCSFVFLPCSCSFVFLPCSSFCLALLARFLFSARLSFCLARLSFCLSFVFLSFVVFFLPCFRLSFVCLARLSFCLARLSFCLARLSFCLARLSFCLARLSFCLARLSFCLARLSFCLARLSFCLAFSFVFLPCCLFVCLCLCLARLSFLLACLFCLACLCSLVFCLLLVFCLSFFCSLFLSFCLAHLSSFCILSCLPVICKGCMMSGEEPTTEERNSLDDWPGQMIHQAAIYNNSELMQCLLEGDEVANINNVDGIGRTAVYTAVTNQSMECLKHLIRHGANINLPGGPKCQNNTPLHIAVKEGLYDMVVMLLEAGAEINNLDKFNMTPLKVAELKGDLSIYNCLNEEKAKRDAQWKSLAEDFLVACRRGDVSMAKRLRDELGSRAETVIDALQYNKALSHKSVFVATLLFLANITVVFTPPLPWPVLRLSSSPGQYGLCPPLLPWPVWPLSPWPPLPWPVWPCPRLPWPVWPLSPLPWPVRASVPAPLASAALPCPAPGQCAASVPAPLASAASVPAPLASAASVPAPLASAASVPAPLASAASVPAPLASAASVPAPSQSVYLFAFLAILFFADVPLHVCKAGEKDLVRILLTVDLETDCTSFGEKSPLHLVCEHGHLEVALLLLEKCSEHVATRCPTGKLALHYAAINGQLDIVALLFEFPYPDHVLMEMSHKFGCIKQHFHHAFDPNTLDFDSKSALYYACENGHYNVVKYMLHRQVMACRTCEPLPQIQINSRKDSETVMTMSQIPSMIHVCKPFTSNGLSPLHVSVLHNFEEIVSILLETGASTDAQPDPNEMTFALKTACDHGFIHLMDLLLQYGAKDDRNHILLAAEISHDVDMLAVILKYKTVADPHCHVDRARVRQKVAELSLISEVGSEESFTSTDLEGHQNYPMTAVSLCWQDLRILTYVHMSWLVSASLFHNPHLNSSQSQLSLCSITRINLEHNRLQQFPPVLFELTSLCYLDVSHNDIGSFPADNLVSADKLWPNLVKLDISYNRLFTFPGYIFHLPVLFYLNASHNCLESIPEDFWFSTHLENVNFSNNNLRSFVCPASRSLQTASSRKKGSTQSVSGGSVSSVSSSDVFILSHSESQNLDDYEESTFSYGMKMDVQHFVYWHTCLQVSTENVAPTGDENNRRLGLKVLNLSGNYLKEVPDGLPCYFPNLDQLNLSQNDIYSWGSLSHYPPMLRELDLSHNMLINMTDKLPSSLGTSESSTCYNTKQTSTSIWRHCATPSFSSYIQDLNACPHRQHRILVNLQMLNLSYNRLSSVTFLQPHNFLTTGGSSSQSRNSGSLENTYGSSSSPGIPLLPVVIFPNLTTLDISNNRLSNLTKDIGQVSQLKMLNLSGNEIRELPPEMGLLKRLWKLDLDHCPLEGAVHDLMLQNRSAVEITGFLNSVLEAECEYSCLNLMLVGTHNVGKTSLLMQLRKLCKVPKDSRPKHWVERVGGGSPAKGKLLSTVGIDMDEVILDKSTKGPITFRTWDFGGQREYYATHRYFLLKRSLYLVIWKITDGEEGVNGMLQWLINIQSQAPGSSVIIIGTHLDILKNRATRNSFPKDFEDAMMKLISERYMVPEPDKCGLPNVIDAWNVSNITGNNVKKLLQRIYDQAFALRHPRSKRTLLLKQKIPKKYLYLQEIVQEIADEKKARGEDPVLSRELYKIQVMNKMMERIGTSFRDVAELDQATHFLHENGVLCHYEDVNLSDTYFLDPQWLCDQLAKVVTIREVNKFAINGVMYMKDLGLLYKSLTRTNHSGSQGYMLDLLSKFELALQFDKDKLLVPSLLPAVPCEKQVRVKLKVEDEDSDESRSLSGSNEVDMDTVHYFGNATFYLFAEESTERKERARSFTEGDMKKLSAEAVPVTWERCQFEPIYSMCRLYQLMYFPSGFWPQVITRLLADKRIYPIAKNLFEIENCCAKCKVSLDKVLVDKIKWRCWQKQIELVYGNHVILSVKEAGPDSPSVMCDFSHCSVLCHMGQRWEMLDLRQASVLELCFPTNRYVLNYYHLPQSVINGSPVVQVKNPHLHSARKTGNTQESSTDKNCHFCGNQTPSQVTIVRKEKASSKLLARVIEHVDNLLQDWYPELGEQRFIQNIHGQYLVSRLVPCLCCLTAIHHNQQKNSETDKESWVLVNNLVCESELSLSIENSVEEKSKDSSQSSLVNSTLHCFLVEECMLNVLDQKPEVCPVHGNLSQYWVASEHELHKLYLAPEIVFRDIDDSLLLAADQITQVESLGKGAFGVVCRGFLHREFIFQNMPVVPCAIKNLSDNSQQTATIDHRMFAAVHAYTAARQEIEILQSLRHPNIVELLGIVVHPMALVLALAPHGSLNTILKVYRDKQDMLPVFAVKCVISQIASALSYLHSKGIIYRDLKSENVLVWSFPYPLMTKPEFHVDVRLADYGISRMSLPTGTKGFGGTPPFIAPEILQHAGKDIYTDKVDSFSFGMFIYELVTCKPPLWGESHVNNFICQGGRPKITLEESECPSHFLDLMTLCWSQEPKDRPSMEDIITLASYPEFSHFMDAISLEAAVVVLASCVFFYNNTETSVYENLRDVDGSYTQLWLSTRLADKNMVEVYIFYRNKCVESKVSQ</sequence>
<keyword evidence="4" id="KW-0433">Leucine-rich repeat</keyword>
<feature type="compositionally biased region" description="Low complexity" evidence="15">
    <location>
        <begin position="1445"/>
        <end position="1456"/>
    </location>
</feature>
<keyword evidence="8" id="KW-0418">Kinase</keyword>